<proteinExistence type="predicted"/>
<comment type="caution">
    <text evidence="2">The sequence shown here is derived from an EMBL/GenBank/DDBJ whole genome shotgun (WGS) entry which is preliminary data.</text>
</comment>
<dbReference type="Proteomes" id="UP001279734">
    <property type="component" value="Unassembled WGS sequence"/>
</dbReference>
<reference evidence="2" key="1">
    <citation type="submission" date="2023-05" db="EMBL/GenBank/DDBJ databases">
        <title>Nepenthes gracilis genome sequencing.</title>
        <authorList>
            <person name="Fukushima K."/>
        </authorList>
    </citation>
    <scope>NUCLEOTIDE SEQUENCE</scope>
    <source>
        <strain evidence="2">SING2019-196</strain>
    </source>
</reference>
<protein>
    <submittedName>
        <fullName evidence="2">Uncharacterized protein</fullName>
    </submittedName>
</protein>
<evidence type="ECO:0000313" key="2">
    <source>
        <dbReference type="EMBL" id="GMH06229.1"/>
    </source>
</evidence>
<gene>
    <name evidence="2" type="ORF">Nepgr_008069</name>
</gene>
<evidence type="ECO:0000313" key="3">
    <source>
        <dbReference type="Proteomes" id="UP001279734"/>
    </source>
</evidence>
<dbReference type="AlphaFoldDB" id="A0AAD3S885"/>
<feature type="coiled-coil region" evidence="1">
    <location>
        <begin position="15"/>
        <end position="42"/>
    </location>
</feature>
<sequence length="136" mass="15464">MFQIVSKLWLIKERMKVLNRNMDNVSEEVSRTRKALEDYQKNSLLSAHQPLVNEDENFKVAYRRALRRTLYCLAGLEIIFFALRKLRGTLTIDIPFSSIAVDDVESYCLMPEAATGIAESSSLFSILAALWAIACS</sequence>
<keyword evidence="3" id="KW-1185">Reference proteome</keyword>
<keyword evidence="1" id="KW-0175">Coiled coil</keyword>
<name>A0AAD3S885_NEPGR</name>
<dbReference type="EMBL" id="BSYO01000006">
    <property type="protein sequence ID" value="GMH06229.1"/>
    <property type="molecule type" value="Genomic_DNA"/>
</dbReference>
<evidence type="ECO:0000256" key="1">
    <source>
        <dbReference type="SAM" id="Coils"/>
    </source>
</evidence>
<organism evidence="2 3">
    <name type="scientific">Nepenthes gracilis</name>
    <name type="common">Slender pitcher plant</name>
    <dbReference type="NCBI Taxonomy" id="150966"/>
    <lineage>
        <taxon>Eukaryota</taxon>
        <taxon>Viridiplantae</taxon>
        <taxon>Streptophyta</taxon>
        <taxon>Embryophyta</taxon>
        <taxon>Tracheophyta</taxon>
        <taxon>Spermatophyta</taxon>
        <taxon>Magnoliopsida</taxon>
        <taxon>eudicotyledons</taxon>
        <taxon>Gunneridae</taxon>
        <taxon>Pentapetalae</taxon>
        <taxon>Caryophyllales</taxon>
        <taxon>Nepenthaceae</taxon>
        <taxon>Nepenthes</taxon>
    </lineage>
</organism>
<accession>A0AAD3S885</accession>